<evidence type="ECO:0000256" key="1">
    <source>
        <dbReference type="SAM" id="Phobius"/>
    </source>
</evidence>
<protein>
    <submittedName>
        <fullName evidence="2">Uncharacterized protein</fullName>
    </submittedName>
</protein>
<keyword evidence="3" id="KW-1185">Reference proteome</keyword>
<name>A0ABT5R580_9GAMM</name>
<organism evidence="2 3">
    <name type="scientific">Enterovibrio gelatinilyticus</name>
    <dbReference type="NCBI Taxonomy" id="2899819"/>
    <lineage>
        <taxon>Bacteria</taxon>
        <taxon>Pseudomonadati</taxon>
        <taxon>Pseudomonadota</taxon>
        <taxon>Gammaproteobacteria</taxon>
        <taxon>Vibrionales</taxon>
        <taxon>Vibrionaceae</taxon>
        <taxon>Enterovibrio</taxon>
    </lineage>
</organism>
<feature type="transmembrane region" description="Helical" evidence="1">
    <location>
        <begin position="27"/>
        <end position="60"/>
    </location>
</feature>
<dbReference type="EMBL" id="JAJUBC010000029">
    <property type="protein sequence ID" value="MDD1795421.1"/>
    <property type="molecule type" value="Genomic_DNA"/>
</dbReference>
<keyword evidence="1" id="KW-1133">Transmembrane helix</keyword>
<proteinExistence type="predicted"/>
<keyword evidence="1" id="KW-0812">Transmembrane</keyword>
<dbReference type="Proteomes" id="UP001149400">
    <property type="component" value="Unassembled WGS sequence"/>
</dbReference>
<comment type="caution">
    <text evidence="2">The sequence shown here is derived from an EMBL/GenBank/DDBJ whole genome shotgun (WGS) entry which is preliminary data.</text>
</comment>
<accession>A0ABT5R580</accession>
<evidence type="ECO:0000313" key="2">
    <source>
        <dbReference type="EMBL" id="MDD1795421.1"/>
    </source>
</evidence>
<gene>
    <name evidence="2" type="ORF">LRP50_20015</name>
</gene>
<keyword evidence="1" id="KW-0472">Membrane</keyword>
<dbReference type="RefSeq" id="WP_274166216.1">
    <property type="nucleotide sequence ID" value="NZ_JAJUBC010000029.1"/>
</dbReference>
<sequence>MRKLMSNLWLRAKAVSKRVRENGLTTVVGVVSFSLLFMLGLVTLGITLLAGVAAIVMAAWKQRQFENDVANPTHNNANDEPIAAV</sequence>
<reference evidence="2" key="1">
    <citation type="submission" date="2021-12" db="EMBL/GenBank/DDBJ databases">
        <title>Enterovibrio ZSDZ35 sp. nov. and Enterovibrio ZSDZ42 sp. nov., isolated from coastal seawater in Qingdao.</title>
        <authorList>
            <person name="Zhang P."/>
        </authorList>
    </citation>
    <scope>NUCLEOTIDE SEQUENCE</scope>
    <source>
        <strain evidence="2">ZSDZ42</strain>
    </source>
</reference>
<evidence type="ECO:0000313" key="3">
    <source>
        <dbReference type="Proteomes" id="UP001149400"/>
    </source>
</evidence>